<organism evidence="3 4">
    <name type="scientific">Alkalicoccus luteus</name>
    <dbReference type="NCBI Taxonomy" id="1237094"/>
    <lineage>
        <taxon>Bacteria</taxon>
        <taxon>Bacillati</taxon>
        <taxon>Bacillota</taxon>
        <taxon>Bacilli</taxon>
        <taxon>Bacillales</taxon>
        <taxon>Bacillaceae</taxon>
        <taxon>Alkalicoccus</taxon>
    </lineage>
</organism>
<accession>A0A969PRV3</accession>
<keyword evidence="1" id="KW-0472">Membrane</keyword>
<keyword evidence="1" id="KW-0812">Transmembrane</keyword>
<feature type="transmembrane region" description="Helical" evidence="1">
    <location>
        <begin position="102"/>
        <end position="127"/>
    </location>
</feature>
<evidence type="ECO:0000313" key="4">
    <source>
        <dbReference type="Proteomes" id="UP000752012"/>
    </source>
</evidence>
<proteinExistence type="predicted"/>
<dbReference type="EMBL" id="JAATHJ010000007">
    <property type="protein sequence ID" value="NJP37261.1"/>
    <property type="molecule type" value="Genomic_DNA"/>
</dbReference>
<protein>
    <submittedName>
        <fullName evidence="3">DUF4395 domain-containing protein</fullName>
    </submittedName>
</protein>
<dbReference type="Pfam" id="PF14340">
    <property type="entry name" value="DUF4395"/>
    <property type="match status" value="1"/>
</dbReference>
<dbReference type="Proteomes" id="UP000752012">
    <property type="component" value="Unassembled WGS sequence"/>
</dbReference>
<keyword evidence="4" id="KW-1185">Reference proteome</keyword>
<keyword evidence="1" id="KW-1133">Transmembrane helix</keyword>
<gene>
    <name evidence="3" type="ORF">HCN83_06635</name>
</gene>
<dbReference type="RefSeq" id="WP_168005684.1">
    <property type="nucleotide sequence ID" value="NZ_JAATHJ010000007.1"/>
</dbReference>
<dbReference type="PIRSF" id="PIRSF030042">
    <property type="entry name" value="UCP030042"/>
    <property type="match status" value="1"/>
</dbReference>
<dbReference type="AlphaFoldDB" id="A0A969PRV3"/>
<reference evidence="3 4" key="1">
    <citation type="submission" date="2020-03" db="EMBL/GenBank/DDBJ databases">
        <title>Assessment of the enzymatic potential of alkaline-tolerant lipase obtained from Bacillus luteus H11 (technogenic soil) for the bioremediation of saline soils contaminated with petroleum substances.</title>
        <authorList>
            <person name="Kalwasinska A."/>
        </authorList>
    </citation>
    <scope>NUCLEOTIDE SEQUENCE [LARGE SCALE GENOMIC DNA]</scope>
    <source>
        <strain evidence="3 4">H11</strain>
    </source>
</reference>
<name>A0A969PRV3_9BACI</name>
<dbReference type="InterPro" id="IPR025508">
    <property type="entry name" value="DUF4395"/>
</dbReference>
<evidence type="ECO:0000259" key="2">
    <source>
        <dbReference type="Pfam" id="PF14340"/>
    </source>
</evidence>
<evidence type="ECO:0000256" key="1">
    <source>
        <dbReference type="SAM" id="Phobius"/>
    </source>
</evidence>
<dbReference type="InterPro" id="IPR016942">
    <property type="entry name" value="UCP030042"/>
</dbReference>
<feature type="domain" description="DUF4395" evidence="2">
    <location>
        <begin position="8"/>
        <end position="128"/>
    </location>
</feature>
<evidence type="ECO:0000313" key="3">
    <source>
        <dbReference type="EMBL" id="NJP37261.1"/>
    </source>
</evidence>
<comment type="caution">
    <text evidence="3">The sequence shown here is derived from an EMBL/GenBank/DDBJ whole genome shotgun (WGS) entry which is preliminary data.</text>
</comment>
<sequence>MTVRSNGIPQPVVRTTQAVIAVGSFTGAVVHPYFLAAALVPAASIVLFRWNPLAKPVMKLAGSSKSWPQEERGQMLFNQSIALTLLTISAGLFAAGQPVWGMISALMVTAASAAALCGYCIGCKIRFKWLMWRHRRKQPS</sequence>